<feature type="transmembrane region" description="Helical" evidence="2">
    <location>
        <begin position="12"/>
        <end position="35"/>
    </location>
</feature>
<dbReference type="EMBL" id="MU006817">
    <property type="protein sequence ID" value="KAF2634607.1"/>
    <property type="molecule type" value="Genomic_DNA"/>
</dbReference>
<keyword evidence="2" id="KW-0472">Membrane</keyword>
<proteinExistence type="predicted"/>
<evidence type="ECO:0000313" key="3">
    <source>
        <dbReference type="EMBL" id="KAF2634607.1"/>
    </source>
</evidence>
<accession>A0A6A6RHR3</accession>
<dbReference type="OrthoDB" id="3166386at2759"/>
<dbReference type="AlphaFoldDB" id="A0A6A6RHR3"/>
<organism evidence="3 4">
    <name type="scientific">Massarina eburnea CBS 473.64</name>
    <dbReference type="NCBI Taxonomy" id="1395130"/>
    <lineage>
        <taxon>Eukaryota</taxon>
        <taxon>Fungi</taxon>
        <taxon>Dikarya</taxon>
        <taxon>Ascomycota</taxon>
        <taxon>Pezizomycotina</taxon>
        <taxon>Dothideomycetes</taxon>
        <taxon>Pleosporomycetidae</taxon>
        <taxon>Pleosporales</taxon>
        <taxon>Massarineae</taxon>
        <taxon>Massarinaceae</taxon>
        <taxon>Massarina</taxon>
    </lineage>
</organism>
<dbReference type="Proteomes" id="UP000799753">
    <property type="component" value="Unassembled WGS sequence"/>
</dbReference>
<evidence type="ECO:0000256" key="2">
    <source>
        <dbReference type="SAM" id="Phobius"/>
    </source>
</evidence>
<keyword evidence="2" id="KW-0812">Transmembrane</keyword>
<evidence type="ECO:0000256" key="1">
    <source>
        <dbReference type="SAM" id="MobiDB-lite"/>
    </source>
</evidence>
<evidence type="ECO:0000313" key="4">
    <source>
        <dbReference type="Proteomes" id="UP000799753"/>
    </source>
</evidence>
<reference evidence="3" key="1">
    <citation type="journal article" date="2020" name="Stud. Mycol.">
        <title>101 Dothideomycetes genomes: a test case for predicting lifestyles and emergence of pathogens.</title>
        <authorList>
            <person name="Haridas S."/>
            <person name="Albert R."/>
            <person name="Binder M."/>
            <person name="Bloem J."/>
            <person name="Labutti K."/>
            <person name="Salamov A."/>
            <person name="Andreopoulos B."/>
            <person name="Baker S."/>
            <person name="Barry K."/>
            <person name="Bills G."/>
            <person name="Bluhm B."/>
            <person name="Cannon C."/>
            <person name="Castanera R."/>
            <person name="Culley D."/>
            <person name="Daum C."/>
            <person name="Ezra D."/>
            <person name="Gonzalez J."/>
            <person name="Henrissat B."/>
            <person name="Kuo A."/>
            <person name="Liang C."/>
            <person name="Lipzen A."/>
            <person name="Lutzoni F."/>
            <person name="Magnuson J."/>
            <person name="Mondo S."/>
            <person name="Nolan M."/>
            <person name="Ohm R."/>
            <person name="Pangilinan J."/>
            <person name="Park H.-J."/>
            <person name="Ramirez L."/>
            <person name="Alfaro M."/>
            <person name="Sun H."/>
            <person name="Tritt A."/>
            <person name="Yoshinaga Y."/>
            <person name="Zwiers L.-H."/>
            <person name="Turgeon B."/>
            <person name="Goodwin S."/>
            <person name="Spatafora J."/>
            <person name="Crous P."/>
            <person name="Grigoriev I."/>
        </authorList>
    </citation>
    <scope>NUCLEOTIDE SEQUENCE</scope>
    <source>
        <strain evidence="3">CBS 473.64</strain>
    </source>
</reference>
<feature type="region of interest" description="Disordered" evidence="1">
    <location>
        <begin position="384"/>
        <end position="410"/>
    </location>
</feature>
<keyword evidence="2" id="KW-1133">Transmembrane helix</keyword>
<name>A0A6A6RHR3_9PLEO</name>
<keyword evidence="4" id="KW-1185">Reference proteome</keyword>
<feature type="compositionally biased region" description="Basic and acidic residues" evidence="1">
    <location>
        <begin position="227"/>
        <end position="240"/>
    </location>
</feature>
<feature type="region of interest" description="Disordered" evidence="1">
    <location>
        <begin position="227"/>
        <end position="248"/>
    </location>
</feature>
<protein>
    <submittedName>
        <fullName evidence="3">Uncharacterized protein</fullName>
    </submittedName>
</protein>
<sequence length="557" mass="62687">MPVSPVDIITYVGIPLAVLGVLPTIYTCLKSFFTLRDITKSLQRNGVIAITRSALLTGIVEIEIPRRSIIPLDRNDPKYFSLRERPSALKGGTWTLFNWKEMVIGVKSYRLQYSDELMQPQTEIEFEALVAFLLDRGAVPSATGWVHLRNAGLWTPAGTKLLVVGDEEEVLSVALSDDSDGILSLSLGWREEWGSLGRGRDSLPPYWIRVAKPRTKEEDLFRAIEELEKPSDDNDEEKNKVNTNAQGGFLDDDSAVSVKAPTRSPTIRIRISTTGVQASFTETETAPSLPLPLLHLRILHTAPDATVGFWFSCMTTAFQAPQGGLWSFNIPPETLSIAQRETVPCGVMVILGTMTDDQVPAWRTSNHDDKGEQFERHVRFQEQSRRMNEEMRLPPEQRDAARRRRQEQEAAEFHDNFRRKLLRDEQRREAEILEAIQSQRLPTNIVATANLAYLSRKLNFASPLTIPTVIEQMLYTMLHDPSFSMRLATMLDLWKNWALSGGMTKSHFLAVKEDQITFALASVVWAALGAIRGDGGGGNVMEDLQECLRVWKKVRLG</sequence>
<gene>
    <name evidence="3" type="ORF">P280DRAFT_463220</name>
</gene>